<dbReference type="PROSITE" id="PS51318">
    <property type="entry name" value="TAT"/>
    <property type="match status" value="1"/>
</dbReference>
<protein>
    <submittedName>
        <fullName evidence="2">Twin-arginine translocation pathway signal</fullName>
    </submittedName>
</protein>
<dbReference type="InterPro" id="IPR006311">
    <property type="entry name" value="TAT_signal"/>
</dbReference>
<keyword evidence="3" id="KW-1185">Reference proteome</keyword>
<dbReference type="RefSeq" id="WP_038064096.1">
    <property type="nucleotide sequence ID" value="NZ_FOVB01000002.1"/>
</dbReference>
<dbReference type="STRING" id="1185766.SAMN05216224_102240"/>
<dbReference type="AlphaFoldDB" id="A0A074TKA6"/>
<comment type="caution">
    <text evidence="2">The sequence shown here is derived from an EMBL/GenBank/DDBJ whole genome shotgun (WGS) entry which is preliminary data.</text>
</comment>
<dbReference type="OrthoDB" id="5624218at2"/>
<dbReference type="eggNOG" id="COG3490">
    <property type="taxonomic scope" value="Bacteria"/>
</dbReference>
<accession>A0A074TKA6</accession>
<evidence type="ECO:0000256" key="1">
    <source>
        <dbReference type="SAM" id="SignalP"/>
    </source>
</evidence>
<dbReference type="Pfam" id="PF07433">
    <property type="entry name" value="DUF1513"/>
    <property type="match status" value="1"/>
</dbReference>
<proteinExistence type="predicted"/>
<gene>
    <name evidence="2" type="ORF">DL1_15955</name>
</gene>
<dbReference type="InterPro" id="IPR011044">
    <property type="entry name" value="Quino_amine_DH_bsu"/>
</dbReference>
<dbReference type="EMBL" id="JHEH01000005">
    <property type="protein sequence ID" value="KEP70600.1"/>
    <property type="molecule type" value="Genomic_DNA"/>
</dbReference>
<reference evidence="2 3" key="1">
    <citation type="submission" date="2014-03" db="EMBL/GenBank/DDBJ databases">
        <title>The draft genome sequence of Thioclava dalianensis DLFJ1-1.</title>
        <authorList>
            <person name="Lai Q."/>
            <person name="Shao Z."/>
        </authorList>
    </citation>
    <scope>NUCLEOTIDE SEQUENCE [LARGE SCALE GENOMIC DNA]</scope>
    <source>
        <strain evidence="2 3">DLFJ1-1</strain>
    </source>
</reference>
<dbReference type="PIRSF" id="PIRSF028101">
    <property type="entry name" value="UCP028101"/>
    <property type="match status" value="1"/>
</dbReference>
<feature type="signal peptide" evidence="1">
    <location>
        <begin position="1"/>
        <end position="22"/>
    </location>
</feature>
<organism evidence="2 3">
    <name type="scientific">Thioclava dalianensis</name>
    <dbReference type="NCBI Taxonomy" id="1185766"/>
    <lineage>
        <taxon>Bacteria</taxon>
        <taxon>Pseudomonadati</taxon>
        <taxon>Pseudomonadota</taxon>
        <taxon>Alphaproteobacteria</taxon>
        <taxon>Rhodobacterales</taxon>
        <taxon>Paracoccaceae</taxon>
        <taxon>Thioclava</taxon>
    </lineage>
</organism>
<evidence type="ECO:0000313" key="3">
    <source>
        <dbReference type="Proteomes" id="UP000027725"/>
    </source>
</evidence>
<dbReference type="Proteomes" id="UP000027725">
    <property type="component" value="Unassembled WGS sequence"/>
</dbReference>
<sequence>MQRRRFLGAALAASAVPTLSWADAGNPAYLAAAKEPDGSYALYGLGADGQPRFRQPLPGRGHAATAHPARPEAVAFARRPGTFALVLDCVDGRVLARLTPPQGRQFNGHGAYSGDGRVLYTSEVVAEGSKGMIGLWDAARGYRRLGEIESHGIGPHEIRRLPGSEVLVVANGGIETDPQDRTPLNLDRMRPNLAYVSPEGQLLDQVELPELRQNSIRHLAVRADGQVAFAMQWQGDLFEPVPLLGLHRRGALPVLAQPLPGEELAMKGYAGSVAFAPGGQNVAITSPRGGRVQGFGPDGTALWSVARADICGLGPGRAGFVATDGQGVVASLEGGALRVLTHAPLAWDNHLVALTQG</sequence>
<feature type="chain" id="PRO_5001701056" evidence="1">
    <location>
        <begin position="23"/>
        <end position="357"/>
    </location>
</feature>
<name>A0A074TKA6_9RHOB</name>
<dbReference type="SUPFAM" id="SSF50969">
    <property type="entry name" value="YVTN repeat-like/Quinoprotein amine dehydrogenase"/>
    <property type="match status" value="1"/>
</dbReference>
<keyword evidence="1" id="KW-0732">Signal</keyword>
<evidence type="ECO:0000313" key="2">
    <source>
        <dbReference type="EMBL" id="KEP70600.1"/>
    </source>
</evidence>
<dbReference type="InterPro" id="IPR008311">
    <property type="entry name" value="UCP028101"/>
</dbReference>